<sequence>MSDQVFDEHVALLYQWIGQRLSSCPTRDGIAFYHRTDKVLKVVRQKKGWHLQFNVPIPERPGMVELTPEEVRRKKLGKTRWVYRGESDSDAHELVLAALNGLPHRQLIDPAMSRDDVNTVCRATCPCLKKMEHLTMNRALPEDIRSSLQAAYSLLLSGENVRFLQAAQKGIEDVTAFLLRQRGIEPGEMGVAAKVDKLIELQVVAKYLRDEVEMLFAQPSYERFYSSQERAYPLALMFISLLSKLAKACS</sequence>
<proteinExistence type="predicted"/>
<reference evidence="2" key="1">
    <citation type="submission" date="2014-11" db="EMBL/GenBank/DDBJ databases">
        <authorList>
            <person name="Hornung B.V."/>
        </authorList>
    </citation>
    <scope>NUCLEOTIDE SEQUENCE</scope>
    <source>
        <strain evidence="2">INE</strain>
    </source>
</reference>
<dbReference type="RefSeq" id="WP_240985839.1">
    <property type="nucleotide sequence ID" value="NZ_CDGJ01000005.1"/>
</dbReference>
<evidence type="ECO:0000313" key="2">
    <source>
        <dbReference type="EMBL" id="CEJ05933.1"/>
    </source>
</evidence>
<reference evidence="1" key="2">
    <citation type="submission" date="2020-01" db="EMBL/GenBank/DDBJ databases">
        <authorList>
            <person name="Hornung B."/>
        </authorList>
    </citation>
    <scope>NUCLEOTIDE SEQUENCE</scope>
    <source>
        <strain evidence="1">PacBioINE</strain>
    </source>
</reference>
<dbReference type="Proteomes" id="UP000836597">
    <property type="component" value="Chromosome"/>
</dbReference>
<keyword evidence="3" id="KW-1185">Reference proteome</keyword>
<dbReference type="EMBL" id="LR746496">
    <property type="protein sequence ID" value="CAA7602478.1"/>
    <property type="molecule type" value="Genomic_DNA"/>
</dbReference>
<evidence type="ECO:0000313" key="3">
    <source>
        <dbReference type="Proteomes" id="UP001071230"/>
    </source>
</evidence>
<organism evidence="1">
    <name type="scientific">Acididesulfobacillus acetoxydans</name>
    <dbReference type="NCBI Taxonomy" id="1561005"/>
    <lineage>
        <taxon>Bacteria</taxon>
        <taxon>Bacillati</taxon>
        <taxon>Bacillota</taxon>
        <taxon>Clostridia</taxon>
        <taxon>Eubacteriales</taxon>
        <taxon>Peptococcaceae</taxon>
        <taxon>Acididesulfobacillus</taxon>
    </lineage>
</organism>
<dbReference type="AlphaFoldDB" id="A0A8S0W4J8"/>
<gene>
    <name evidence="2" type="ORF">DEACI_0353</name>
    <name evidence="1" type="ORF">DEACI_3153</name>
</gene>
<dbReference type="KEGG" id="aacx:DEACI_3153"/>
<protein>
    <submittedName>
        <fullName evidence="1">Uncharacterized protein</fullName>
    </submittedName>
</protein>
<dbReference type="EMBL" id="CDGJ01000005">
    <property type="protein sequence ID" value="CEJ05933.1"/>
    <property type="molecule type" value="Genomic_DNA"/>
</dbReference>
<dbReference type="Proteomes" id="UP001071230">
    <property type="component" value="Unassembled WGS sequence"/>
</dbReference>
<accession>A0A8S0W4J8</accession>
<name>A0A8S0W4J8_9FIRM</name>
<evidence type="ECO:0000313" key="1">
    <source>
        <dbReference type="EMBL" id="CAA7602478.1"/>
    </source>
</evidence>